<sequence length="111" mass="12107">MPSPERGEVLKVLKKKERRRRVGPGAPRPGRESLRESSTVSSSSVSANNDWQHWVIMKENEKVVADDVREVGKAIGVEYNGVNENMFSVLARKGIAKKSASGQTQGGGSSR</sequence>
<keyword evidence="3" id="KW-1185">Reference proteome</keyword>
<name>A0A392LWS7_9FABA</name>
<keyword evidence="2" id="KW-0269">Exonuclease</keyword>
<dbReference type="Proteomes" id="UP000265520">
    <property type="component" value="Unassembled WGS sequence"/>
</dbReference>
<gene>
    <name evidence="2" type="ORF">A2U01_0000147</name>
</gene>
<evidence type="ECO:0000313" key="2">
    <source>
        <dbReference type="EMBL" id="MCH79398.1"/>
    </source>
</evidence>
<accession>A0A392LWS7</accession>
<keyword evidence="2" id="KW-0255">Endonuclease</keyword>
<evidence type="ECO:0000256" key="1">
    <source>
        <dbReference type="SAM" id="MobiDB-lite"/>
    </source>
</evidence>
<dbReference type="EMBL" id="LXQA010000088">
    <property type="protein sequence ID" value="MCH79398.1"/>
    <property type="molecule type" value="Genomic_DNA"/>
</dbReference>
<feature type="compositionally biased region" description="Basic and acidic residues" evidence="1">
    <location>
        <begin position="1"/>
        <end position="11"/>
    </location>
</feature>
<protein>
    <submittedName>
        <fullName evidence="2">Endonuclease/exonuclease/phosphatase family protein</fullName>
    </submittedName>
</protein>
<keyword evidence="2" id="KW-0540">Nuclease</keyword>
<reference evidence="2 3" key="1">
    <citation type="journal article" date="2018" name="Front. Plant Sci.">
        <title>Red Clover (Trifolium pratense) and Zigzag Clover (T. medium) - A Picture of Genomic Similarities and Differences.</title>
        <authorList>
            <person name="Dluhosova J."/>
            <person name="Istvanek J."/>
            <person name="Nedelnik J."/>
            <person name="Repkova J."/>
        </authorList>
    </citation>
    <scope>NUCLEOTIDE SEQUENCE [LARGE SCALE GENOMIC DNA]</scope>
    <source>
        <strain evidence="3">cv. 10/8</strain>
        <tissue evidence="2">Leaf</tissue>
    </source>
</reference>
<proteinExistence type="predicted"/>
<keyword evidence="2" id="KW-0378">Hydrolase</keyword>
<feature type="compositionally biased region" description="Low complexity" evidence="1">
    <location>
        <begin position="36"/>
        <end position="46"/>
    </location>
</feature>
<dbReference type="AlphaFoldDB" id="A0A392LWS7"/>
<feature type="compositionally biased region" description="Basic residues" evidence="1">
    <location>
        <begin position="12"/>
        <end position="22"/>
    </location>
</feature>
<feature type="region of interest" description="Disordered" evidence="1">
    <location>
        <begin position="1"/>
        <end position="50"/>
    </location>
</feature>
<dbReference type="GO" id="GO:0004527">
    <property type="term" value="F:exonuclease activity"/>
    <property type="evidence" value="ECO:0007669"/>
    <property type="project" value="UniProtKB-KW"/>
</dbReference>
<dbReference type="GO" id="GO:0004519">
    <property type="term" value="F:endonuclease activity"/>
    <property type="evidence" value="ECO:0007669"/>
    <property type="project" value="UniProtKB-KW"/>
</dbReference>
<organism evidence="2 3">
    <name type="scientific">Trifolium medium</name>
    <dbReference type="NCBI Taxonomy" id="97028"/>
    <lineage>
        <taxon>Eukaryota</taxon>
        <taxon>Viridiplantae</taxon>
        <taxon>Streptophyta</taxon>
        <taxon>Embryophyta</taxon>
        <taxon>Tracheophyta</taxon>
        <taxon>Spermatophyta</taxon>
        <taxon>Magnoliopsida</taxon>
        <taxon>eudicotyledons</taxon>
        <taxon>Gunneridae</taxon>
        <taxon>Pentapetalae</taxon>
        <taxon>rosids</taxon>
        <taxon>fabids</taxon>
        <taxon>Fabales</taxon>
        <taxon>Fabaceae</taxon>
        <taxon>Papilionoideae</taxon>
        <taxon>50 kb inversion clade</taxon>
        <taxon>NPAAA clade</taxon>
        <taxon>Hologalegina</taxon>
        <taxon>IRL clade</taxon>
        <taxon>Trifolieae</taxon>
        <taxon>Trifolium</taxon>
    </lineage>
</organism>
<evidence type="ECO:0000313" key="3">
    <source>
        <dbReference type="Proteomes" id="UP000265520"/>
    </source>
</evidence>
<comment type="caution">
    <text evidence="2">The sequence shown here is derived from an EMBL/GenBank/DDBJ whole genome shotgun (WGS) entry which is preliminary data.</text>
</comment>